<organism evidence="4 5">
    <name type="scientific">Salinimonas sediminis</name>
    <dbReference type="NCBI Taxonomy" id="2303538"/>
    <lineage>
        <taxon>Bacteria</taxon>
        <taxon>Pseudomonadati</taxon>
        <taxon>Pseudomonadota</taxon>
        <taxon>Gammaproteobacteria</taxon>
        <taxon>Alteromonadales</taxon>
        <taxon>Alteromonadaceae</taxon>
        <taxon>Alteromonas/Salinimonas group</taxon>
        <taxon>Salinimonas</taxon>
    </lineage>
</organism>
<keyword evidence="1" id="KW-0229">DNA integration</keyword>
<keyword evidence="5" id="KW-1185">Reference proteome</keyword>
<dbReference type="OrthoDB" id="6629433at2"/>
<dbReference type="PROSITE" id="PS51898">
    <property type="entry name" value="TYR_RECOMBINASE"/>
    <property type="match status" value="1"/>
</dbReference>
<dbReference type="GO" id="GO:0003677">
    <property type="term" value="F:DNA binding"/>
    <property type="evidence" value="ECO:0007669"/>
    <property type="project" value="InterPro"/>
</dbReference>
<feature type="domain" description="Tyr recombinase" evidence="3">
    <location>
        <begin position="180"/>
        <end position="384"/>
    </location>
</feature>
<protein>
    <submittedName>
        <fullName evidence="4">Site-specific integrase</fullName>
    </submittedName>
</protein>
<dbReference type="PANTHER" id="PTHR30349:SF64">
    <property type="entry name" value="PROPHAGE INTEGRASE INTD-RELATED"/>
    <property type="match status" value="1"/>
</dbReference>
<evidence type="ECO:0000313" key="4">
    <source>
        <dbReference type="EMBL" id="AXR07901.1"/>
    </source>
</evidence>
<dbReference type="RefSeq" id="WP_108568727.1">
    <property type="nucleotide sequence ID" value="NZ_CP031769.1"/>
</dbReference>
<dbReference type="AlphaFoldDB" id="A0A346NQU4"/>
<dbReference type="GO" id="GO:0006310">
    <property type="term" value="P:DNA recombination"/>
    <property type="evidence" value="ECO:0007669"/>
    <property type="project" value="UniProtKB-KW"/>
</dbReference>
<dbReference type="GO" id="GO:0015074">
    <property type="term" value="P:DNA integration"/>
    <property type="evidence" value="ECO:0007669"/>
    <property type="project" value="UniProtKB-KW"/>
</dbReference>
<name>A0A346NQU4_9ALTE</name>
<evidence type="ECO:0000313" key="5">
    <source>
        <dbReference type="Proteomes" id="UP000262073"/>
    </source>
</evidence>
<dbReference type="InterPro" id="IPR002104">
    <property type="entry name" value="Integrase_catalytic"/>
</dbReference>
<sequence length="398" mass="46167">MTYVIQSNPFSVLPLSVPNSGHIKLEGIPTFYYSNHEYITPVNLWINHLVNYRKAKDLNSTVRALKRYFNFLEENSLSWDKFPTAKYLRPTYRFRNDNLLTNARLGQIQFSTASLYMRHVVKFYEWCIHQKFLNVNESGKPFDYEMVKIRNTGMMNHLNPHYIVSSTDLRVKVPLKERVQSLNPLSKDELEPFAKALSTFNIEFIIHQLLQVQSGLRLQEACTFPLCLALELEFSDKSEVKIGPMNGVATKYGKERKVEISPSLRALLVGYAKSKRRRLRLKKNNSSFLLVSKSGAPFSPNNVQQSFRRLRNAVERETSSLFSHTTHDLRATYCTYRLASLLEIGMQKDAVTQMMAWMGHSSEATTWKYVDFLERKKNVREAASFLDTILEESLYESI</sequence>
<gene>
    <name evidence="4" type="ORF">D0Y50_16965</name>
</gene>
<dbReference type="SUPFAM" id="SSF56349">
    <property type="entry name" value="DNA breaking-rejoining enzymes"/>
    <property type="match status" value="1"/>
</dbReference>
<evidence type="ECO:0000256" key="1">
    <source>
        <dbReference type="ARBA" id="ARBA00022908"/>
    </source>
</evidence>
<evidence type="ECO:0000256" key="2">
    <source>
        <dbReference type="ARBA" id="ARBA00023172"/>
    </source>
</evidence>
<dbReference type="EMBL" id="CP031769">
    <property type="protein sequence ID" value="AXR07901.1"/>
    <property type="molecule type" value="Genomic_DNA"/>
</dbReference>
<proteinExistence type="predicted"/>
<dbReference type="InterPro" id="IPR013762">
    <property type="entry name" value="Integrase-like_cat_sf"/>
</dbReference>
<dbReference type="Gene3D" id="1.10.443.10">
    <property type="entry name" value="Intergrase catalytic core"/>
    <property type="match status" value="1"/>
</dbReference>
<dbReference type="InterPro" id="IPR050090">
    <property type="entry name" value="Tyrosine_recombinase_XerCD"/>
</dbReference>
<dbReference type="InterPro" id="IPR011010">
    <property type="entry name" value="DNA_brk_join_enz"/>
</dbReference>
<evidence type="ECO:0000259" key="3">
    <source>
        <dbReference type="PROSITE" id="PS51898"/>
    </source>
</evidence>
<keyword evidence="2" id="KW-0233">DNA recombination</keyword>
<dbReference type="Pfam" id="PF00589">
    <property type="entry name" value="Phage_integrase"/>
    <property type="match status" value="1"/>
</dbReference>
<reference evidence="4 5" key="1">
    <citation type="submission" date="2018-08" db="EMBL/GenBank/DDBJ databases">
        <title>Salinimonas sediminis sp. nov., a piezophilic bacterium isolated from a deep-sea sediment sample from the New Britain Trench.</title>
        <authorList>
            <person name="Cao J."/>
        </authorList>
    </citation>
    <scope>NUCLEOTIDE SEQUENCE [LARGE SCALE GENOMIC DNA]</scope>
    <source>
        <strain evidence="4 5">N102</strain>
    </source>
</reference>
<dbReference type="KEGG" id="salm:D0Y50_16965"/>
<dbReference type="CDD" id="cd00397">
    <property type="entry name" value="DNA_BRE_C"/>
    <property type="match status" value="1"/>
</dbReference>
<accession>A0A346NQU4</accession>
<dbReference type="Proteomes" id="UP000262073">
    <property type="component" value="Chromosome"/>
</dbReference>
<dbReference type="PANTHER" id="PTHR30349">
    <property type="entry name" value="PHAGE INTEGRASE-RELATED"/>
    <property type="match status" value="1"/>
</dbReference>